<comment type="caution">
    <text evidence="1">The sequence shown here is derived from an EMBL/GenBank/DDBJ whole genome shotgun (WGS) entry which is preliminary data.</text>
</comment>
<accession>A0A504JPZ6</accession>
<dbReference type="RefSeq" id="WP_140588771.1">
    <property type="nucleotide sequence ID" value="NZ_VFWZ01000001.1"/>
</dbReference>
<sequence length="89" mass="11026">MSKNVDHYRGYAFSFKRTKTKPNTCSSCEFFFDHKRHDHVGFCRKWTEVQKKYDTCNRWEQFETPFEDYNPSPFQEMPKVYYQELKLDF</sequence>
<protein>
    <submittedName>
        <fullName evidence="1">Uncharacterized protein</fullName>
    </submittedName>
</protein>
<organism evidence="1 2">
    <name type="scientific">Aquimarina algicola</name>
    <dbReference type="NCBI Taxonomy" id="2589995"/>
    <lineage>
        <taxon>Bacteria</taxon>
        <taxon>Pseudomonadati</taxon>
        <taxon>Bacteroidota</taxon>
        <taxon>Flavobacteriia</taxon>
        <taxon>Flavobacteriales</taxon>
        <taxon>Flavobacteriaceae</taxon>
        <taxon>Aquimarina</taxon>
    </lineage>
</organism>
<dbReference type="AlphaFoldDB" id="A0A504JPZ6"/>
<dbReference type="EMBL" id="VFWZ01000001">
    <property type="protein sequence ID" value="TPN88841.1"/>
    <property type="molecule type" value="Genomic_DNA"/>
</dbReference>
<gene>
    <name evidence="1" type="ORF">FHK87_01105</name>
</gene>
<keyword evidence="2" id="KW-1185">Reference proteome</keyword>
<reference evidence="1 2" key="1">
    <citation type="submission" date="2019-06" db="EMBL/GenBank/DDBJ databases">
        <authorList>
            <person name="Meng X."/>
        </authorList>
    </citation>
    <scope>NUCLEOTIDE SEQUENCE [LARGE SCALE GENOMIC DNA]</scope>
    <source>
        <strain evidence="1 2">M625</strain>
    </source>
</reference>
<name>A0A504JPZ6_9FLAO</name>
<evidence type="ECO:0000313" key="1">
    <source>
        <dbReference type="EMBL" id="TPN88841.1"/>
    </source>
</evidence>
<dbReference type="Proteomes" id="UP000315540">
    <property type="component" value="Unassembled WGS sequence"/>
</dbReference>
<proteinExistence type="predicted"/>
<evidence type="ECO:0000313" key="2">
    <source>
        <dbReference type="Proteomes" id="UP000315540"/>
    </source>
</evidence>